<gene>
    <name evidence="2" type="ORF">PLOB_00003489</name>
</gene>
<evidence type="ECO:0000313" key="2">
    <source>
        <dbReference type="EMBL" id="CAH3159147.1"/>
    </source>
</evidence>
<dbReference type="Gene3D" id="3.40.50.12690">
    <property type="match status" value="1"/>
</dbReference>
<evidence type="ECO:0000256" key="1">
    <source>
        <dbReference type="SAM" id="MobiDB-lite"/>
    </source>
</evidence>
<feature type="region of interest" description="Disordered" evidence="1">
    <location>
        <begin position="199"/>
        <end position="218"/>
    </location>
</feature>
<organism evidence="2 3">
    <name type="scientific">Porites lobata</name>
    <dbReference type="NCBI Taxonomy" id="104759"/>
    <lineage>
        <taxon>Eukaryota</taxon>
        <taxon>Metazoa</taxon>
        <taxon>Cnidaria</taxon>
        <taxon>Anthozoa</taxon>
        <taxon>Hexacorallia</taxon>
        <taxon>Scleractinia</taxon>
        <taxon>Fungiina</taxon>
        <taxon>Poritidae</taxon>
        <taxon>Porites</taxon>
    </lineage>
</organism>
<feature type="non-terminal residue" evidence="2">
    <location>
        <position position="1"/>
    </location>
</feature>
<comment type="caution">
    <text evidence="2">The sequence shown here is derived from an EMBL/GenBank/DDBJ whole genome shotgun (WGS) entry which is preliminary data.</text>
</comment>
<name>A0ABN8Q803_9CNID</name>
<dbReference type="Proteomes" id="UP001159405">
    <property type="component" value="Unassembled WGS sequence"/>
</dbReference>
<keyword evidence="3" id="KW-1185">Reference proteome</keyword>
<evidence type="ECO:0000313" key="3">
    <source>
        <dbReference type="Proteomes" id="UP001159405"/>
    </source>
</evidence>
<proteinExistence type="predicted"/>
<reference evidence="2 3" key="1">
    <citation type="submission" date="2022-05" db="EMBL/GenBank/DDBJ databases">
        <authorList>
            <consortium name="Genoscope - CEA"/>
            <person name="William W."/>
        </authorList>
    </citation>
    <scope>NUCLEOTIDE SEQUENCE [LARGE SCALE GENOMIC DNA]</scope>
</reference>
<accession>A0ABN8Q803</accession>
<sequence length="218" mass="24533">GPANKVTVVIGDSMVKHVQGRKIGRRVGHEVVVKAFPAATTADMKYHLKPLPSNRKSFADAVYEEVRNCEGPKAKIVQWSCCQESHKKGGGKYFHMAINLNFIKMWLPIQNYLKNRWRAFTFTFLTGTLIITLLGCTQPKKTETTFSLLIIVTWPTLVHRELHQHVKLAKNEVYQPSQVATMKNLPVPQAEKKARVKKTKEMKAGGPAKQLSESILGI</sequence>
<protein>
    <submittedName>
        <fullName evidence="2">Uncharacterized protein</fullName>
    </submittedName>
</protein>
<dbReference type="EMBL" id="CALNXK010000113">
    <property type="protein sequence ID" value="CAH3159147.1"/>
    <property type="molecule type" value="Genomic_DNA"/>
</dbReference>